<reference evidence="3" key="1">
    <citation type="journal article" date="2013" name="G3 (Bethesda)">
        <title>Comparative genomics of a plant-pathogenic fungus, Pyrenophora tritici-repentis, reveals transduplication and the impact of repeat elements on pathogenicity and population divergence.</title>
        <authorList>
            <person name="Manning V.A."/>
            <person name="Pandelova I."/>
            <person name="Dhillon B."/>
            <person name="Wilhelm L.J."/>
            <person name="Goodwin S.B."/>
            <person name="Berlin A.M."/>
            <person name="Figueroa M."/>
            <person name="Freitag M."/>
            <person name="Hane J.K."/>
            <person name="Henrissat B."/>
            <person name="Holman W.H."/>
            <person name="Kodira C.D."/>
            <person name="Martin J."/>
            <person name="Oliver R.P."/>
            <person name="Robbertse B."/>
            <person name="Schackwitz W."/>
            <person name="Schwartz D.C."/>
            <person name="Spatafora J.W."/>
            <person name="Turgeon B.G."/>
            <person name="Yandava C."/>
            <person name="Young S."/>
            <person name="Zhou S."/>
            <person name="Zeng Q."/>
            <person name="Grigoriev I.V."/>
            <person name="Ma L.-J."/>
            <person name="Ciuffetti L.M."/>
        </authorList>
    </citation>
    <scope>NUCLEOTIDE SEQUENCE [LARGE SCALE GENOMIC DNA]</scope>
    <source>
        <strain evidence="3">Pt-1C-BFP</strain>
    </source>
</reference>
<dbReference type="Proteomes" id="UP000001471">
    <property type="component" value="Unassembled WGS sequence"/>
</dbReference>
<dbReference type="EMBL" id="DS231615">
    <property type="protein sequence ID" value="EDU40497.1"/>
    <property type="molecule type" value="Genomic_DNA"/>
</dbReference>
<feature type="region of interest" description="Disordered" evidence="1">
    <location>
        <begin position="1"/>
        <end position="50"/>
    </location>
</feature>
<protein>
    <submittedName>
        <fullName evidence="2">Uncharacterized protein</fullName>
    </submittedName>
</protein>
<sequence>MQAGCDGVHTASERTLLATAARAGPSRVPSKWAPKAGRSVADPSFRFGPW</sequence>
<accession>B2VUK3</accession>
<gene>
    <name evidence="2" type="ORF">PTRG_01059</name>
</gene>
<proteinExistence type="predicted"/>
<dbReference type="HOGENOM" id="CLU_3125698_0_0_1"/>
<evidence type="ECO:0000256" key="1">
    <source>
        <dbReference type="SAM" id="MobiDB-lite"/>
    </source>
</evidence>
<dbReference type="InParanoid" id="B2VUK3"/>
<name>B2VUK3_PYRTR</name>
<evidence type="ECO:0000313" key="3">
    <source>
        <dbReference type="Proteomes" id="UP000001471"/>
    </source>
</evidence>
<evidence type="ECO:0000313" key="2">
    <source>
        <dbReference type="EMBL" id="EDU40497.1"/>
    </source>
</evidence>
<organism evidence="2 3">
    <name type="scientific">Pyrenophora tritici-repentis (strain Pt-1C-BFP)</name>
    <name type="common">Wheat tan spot fungus</name>
    <name type="synonym">Drechslera tritici-repentis</name>
    <dbReference type="NCBI Taxonomy" id="426418"/>
    <lineage>
        <taxon>Eukaryota</taxon>
        <taxon>Fungi</taxon>
        <taxon>Dikarya</taxon>
        <taxon>Ascomycota</taxon>
        <taxon>Pezizomycotina</taxon>
        <taxon>Dothideomycetes</taxon>
        <taxon>Pleosporomycetidae</taxon>
        <taxon>Pleosporales</taxon>
        <taxon>Pleosporineae</taxon>
        <taxon>Pleosporaceae</taxon>
        <taxon>Pyrenophora</taxon>
    </lineage>
</organism>
<dbReference type="AlphaFoldDB" id="B2VUK3"/>